<dbReference type="InterPro" id="IPR019206">
    <property type="entry name" value="DUF2085_TM"/>
</dbReference>
<dbReference type="Proteomes" id="UP000295497">
    <property type="component" value="Chromosome"/>
</dbReference>
<dbReference type="EMBL" id="CP012672">
    <property type="protein sequence ID" value="AUX36918.1"/>
    <property type="molecule type" value="Genomic_DNA"/>
</dbReference>
<feature type="transmembrane region" description="Helical" evidence="1">
    <location>
        <begin position="104"/>
        <end position="126"/>
    </location>
</feature>
<proteinExistence type="predicted"/>
<feature type="transmembrane region" description="Helical" evidence="1">
    <location>
        <begin position="55"/>
        <end position="74"/>
    </location>
</feature>
<evidence type="ECO:0000313" key="3">
    <source>
        <dbReference type="Proteomes" id="UP000295497"/>
    </source>
</evidence>
<name>A0A4P2R2P4_SORCE</name>
<keyword evidence="1" id="KW-0812">Transmembrane</keyword>
<sequence>MTACASGRETRAAQAPARARAAAQAPSAGLDDAAARPSGGPIAAEPPSLLSAARCALAVVGALPWCILLARSYLPLGGLGAALDRLFAPMCHRIPERSLALEGVVMPLCSRCAGIFAGVAAGAAIARPRLAMAAWRPILIALSALMALDVATQDLGLRPPWHATRLATGLAFGYAAAAAFLAQLARRPG</sequence>
<dbReference type="Pfam" id="PF09858">
    <property type="entry name" value="DUF2085"/>
    <property type="match status" value="1"/>
</dbReference>
<evidence type="ECO:0000256" key="1">
    <source>
        <dbReference type="SAM" id="Phobius"/>
    </source>
</evidence>
<feature type="transmembrane region" description="Helical" evidence="1">
    <location>
        <begin position="163"/>
        <end position="185"/>
    </location>
</feature>
<organism evidence="2 3">
    <name type="scientific">Sorangium cellulosum</name>
    <name type="common">Polyangium cellulosum</name>
    <dbReference type="NCBI Taxonomy" id="56"/>
    <lineage>
        <taxon>Bacteria</taxon>
        <taxon>Pseudomonadati</taxon>
        <taxon>Myxococcota</taxon>
        <taxon>Polyangia</taxon>
        <taxon>Polyangiales</taxon>
        <taxon>Polyangiaceae</taxon>
        <taxon>Sorangium</taxon>
    </lineage>
</organism>
<feature type="transmembrane region" description="Helical" evidence="1">
    <location>
        <begin position="133"/>
        <end position="151"/>
    </location>
</feature>
<dbReference type="RefSeq" id="WP_129579651.1">
    <property type="nucleotide sequence ID" value="NZ_CP012672.1"/>
</dbReference>
<reference evidence="2 3" key="1">
    <citation type="submission" date="2015-09" db="EMBL/GenBank/DDBJ databases">
        <title>Sorangium comparison.</title>
        <authorList>
            <person name="Zaburannyi N."/>
            <person name="Bunk B."/>
            <person name="Overmann J."/>
            <person name="Mueller R."/>
        </authorList>
    </citation>
    <scope>NUCLEOTIDE SEQUENCE [LARGE SCALE GENOMIC DNA]</scope>
    <source>
        <strain evidence="2 3">So ce836</strain>
    </source>
</reference>
<evidence type="ECO:0008006" key="4">
    <source>
        <dbReference type="Google" id="ProtNLM"/>
    </source>
</evidence>
<accession>A0A4P2R2P4</accession>
<protein>
    <recommendedName>
        <fullName evidence="4">DUF2085 domain-containing protein</fullName>
    </recommendedName>
</protein>
<gene>
    <name evidence="2" type="ORF">SOCE836_091370</name>
</gene>
<keyword evidence="1" id="KW-0472">Membrane</keyword>
<keyword evidence="1" id="KW-1133">Transmembrane helix</keyword>
<dbReference type="AlphaFoldDB" id="A0A4P2R2P4"/>
<evidence type="ECO:0000313" key="2">
    <source>
        <dbReference type="EMBL" id="AUX36918.1"/>
    </source>
</evidence>